<protein>
    <recommendedName>
        <fullName evidence="4">Core-binding (CB) domain-containing protein</fullName>
    </recommendedName>
</protein>
<keyword evidence="3" id="KW-1185">Reference proteome</keyword>
<dbReference type="InterPro" id="IPR013762">
    <property type="entry name" value="Integrase-like_cat_sf"/>
</dbReference>
<keyword evidence="1" id="KW-0233">DNA recombination</keyword>
<accession>A0A0S4ITP4</accession>
<dbReference type="AlphaFoldDB" id="A0A0S4ITP4"/>
<evidence type="ECO:0008006" key="4">
    <source>
        <dbReference type="Google" id="ProtNLM"/>
    </source>
</evidence>
<dbReference type="GO" id="GO:0015074">
    <property type="term" value="P:DNA integration"/>
    <property type="evidence" value="ECO:0007669"/>
    <property type="project" value="InterPro"/>
</dbReference>
<dbReference type="VEuPathDB" id="TriTrypDB:BSAL_56260c"/>
<dbReference type="InterPro" id="IPR011010">
    <property type="entry name" value="DNA_brk_join_enz"/>
</dbReference>
<dbReference type="Gene3D" id="1.10.443.10">
    <property type="entry name" value="Intergrase catalytic core"/>
    <property type="match status" value="1"/>
</dbReference>
<name>A0A0S4ITP4_BODSA</name>
<evidence type="ECO:0000313" key="3">
    <source>
        <dbReference type="Proteomes" id="UP000051952"/>
    </source>
</evidence>
<evidence type="ECO:0000313" key="2">
    <source>
        <dbReference type="EMBL" id="CUE77249.1"/>
    </source>
</evidence>
<dbReference type="GO" id="GO:0006310">
    <property type="term" value="P:DNA recombination"/>
    <property type="evidence" value="ECO:0007669"/>
    <property type="project" value="UniProtKB-KW"/>
</dbReference>
<sequence length="284" mass="32679">MKKSLAQTYMEQSVAAATLRTYNIRIDAIKKFLRTMKKASLNLELFAIFLQKLETRNGQASKSTAEGYRAALCHHQKIYGLWCDPTPWADTWQCRKMVMGYAYKGKTVQQTRPVRGQVDSPMFHAMMTVARQQYPKFAIALELAYRVALRPHQLLSLHQGAYDNTSITIPDKRCRANNRFPPVTRKTIIDPHAHQLLRDLENKPGLYFDFSASELRRVFQSIGRELQWNTTALKFDGPHCLRHGGMSHGRELLTGAEEQAIEHTLQVSKNTLNRYTTPNSRRKQ</sequence>
<gene>
    <name evidence="2" type="ORF">BSAL_56260c</name>
</gene>
<organism evidence="2 3">
    <name type="scientific">Bodo saltans</name>
    <name type="common">Flagellated protozoan</name>
    <dbReference type="NCBI Taxonomy" id="75058"/>
    <lineage>
        <taxon>Eukaryota</taxon>
        <taxon>Discoba</taxon>
        <taxon>Euglenozoa</taxon>
        <taxon>Kinetoplastea</taxon>
        <taxon>Metakinetoplastina</taxon>
        <taxon>Eubodonida</taxon>
        <taxon>Bodonidae</taxon>
        <taxon>Bodo</taxon>
    </lineage>
</organism>
<proteinExistence type="predicted"/>
<reference evidence="3" key="1">
    <citation type="submission" date="2015-09" db="EMBL/GenBank/DDBJ databases">
        <authorList>
            <consortium name="Pathogen Informatics"/>
        </authorList>
    </citation>
    <scope>NUCLEOTIDE SEQUENCE [LARGE SCALE GENOMIC DNA]</scope>
    <source>
        <strain evidence="3">Lake Konstanz</strain>
    </source>
</reference>
<dbReference type="Proteomes" id="UP000051952">
    <property type="component" value="Unassembled WGS sequence"/>
</dbReference>
<dbReference type="EMBL" id="CYKH01000189">
    <property type="protein sequence ID" value="CUE77249.1"/>
    <property type="molecule type" value="Genomic_DNA"/>
</dbReference>
<evidence type="ECO:0000256" key="1">
    <source>
        <dbReference type="ARBA" id="ARBA00023172"/>
    </source>
</evidence>
<dbReference type="GO" id="GO:0003677">
    <property type="term" value="F:DNA binding"/>
    <property type="evidence" value="ECO:0007669"/>
    <property type="project" value="InterPro"/>
</dbReference>
<dbReference type="SUPFAM" id="SSF56349">
    <property type="entry name" value="DNA breaking-rejoining enzymes"/>
    <property type="match status" value="1"/>
</dbReference>